<dbReference type="CDD" id="cd16985">
    <property type="entry name" value="ANTH_N_AP180"/>
    <property type="match status" value="1"/>
</dbReference>
<dbReference type="PANTHER" id="PTHR22951:SF16">
    <property type="entry name" value="PHOSPHATIDYLINOSITOL-BINDING CLATHRIN ASSEMBLY PROTEIN"/>
    <property type="match status" value="1"/>
</dbReference>
<keyword evidence="13" id="KW-0333">Golgi apparatus</keyword>
<evidence type="ECO:0000256" key="14">
    <source>
        <dbReference type="ARBA" id="ARBA00023136"/>
    </source>
</evidence>
<evidence type="ECO:0000256" key="13">
    <source>
        <dbReference type="ARBA" id="ARBA00023034"/>
    </source>
</evidence>
<dbReference type="GO" id="GO:0016185">
    <property type="term" value="P:synaptic vesicle budding from presynaptic endocytic zone membrane"/>
    <property type="evidence" value="ECO:0007669"/>
    <property type="project" value="TreeGrafter"/>
</dbReference>
<evidence type="ECO:0000256" key="9">
    <source>
        <dbReference type="ARBA" id="ARBA00022553"/>
    </source>
</evidence>
<evidence type="ECO:0000256" key="7">
    <source>
        <dbReference type="ARBA" id="ARBA00022475"/>
    </source>
</evidence>
<dbReference type="GO" id="GO:0072583">
    <property type="term" value="P:clathrin-dependent endocytosis"/>
    <property type="evidence" value="ECO:0007669"/>
    <property type="project" value="InterPro"/>
</dbReference>
<name>A0AAV6SDM3_SOLSE</name>
<dbReference type="FunFam" id="1.20.58.150:FF:000001">
    <property type="entry name" value="phosphatidylinositol-binding clathrin assembly protein-like isoform X1"/>
    <property type="match status" value="1"/>
</dbReference>
<dbReference type="GO" id="GO:0005905">
    <property type="term" value="C:clathrin-coated pit"/>
    <property type="evidence" value="ECO:0007669"/>
    <property type="project" value="UniProtKB-SubCell"/>
</dbReference>
<keyword evidence="16" id="KW-0539">Nucleus</keyword>
<reference evidence="24 25" key="1">
    <citation type="journal article" date="2021" name="Sci. Rep.">
        <title>Chromosome anchoring in Senegalese sole (Solea senegalensis) reveals sex-associated markers and genome rearrangements in flatfish.</title>
        <authorList>
            <person name="Guerrero-Cozar I."/>
            <person name="Gomez-Garrido J."/>
            <person name="Berbel C."/>
            <person name="Martinez-Blanch J.F."/>
            <person name="Alioto T."/>
            <person name="Claros M.G."/>
            <person name="Gagnaire P.A."/>
            <person name="Manchado M."/>
        </authorList>
    </citation>
    <scope>NUCLEOTIDE SEQUENCE [LARGE SCALE GENOMIC DNA]</scope>
    <source>
        <strain evidence="24">Sse05_10M</strain>
    </source>
</reference>
<comment type="caution">
    <text evidence="24">The sequence shown here is derived from an EMBL/GenBank/DDBJ whole genome shotgun (WGS) entry which is preliminary data.</text>
</comment>
<feature type="region of interest" description="Disordered" evidence="22">
    <location>
        <begin position="601"/>
        <end position="622"/>
    </location>
</feature>
<proteinExistence type="inferred from homology"/>
<dbReference type="GO" id="GO:0000149">
    <property type="term" value="F:SNARE binding"/>
    <property type="evidence" value="ECO:0007669"/>
    <property type="project" value="TreeGrafter"/>
</dbReference>
<keyword evidence="17" id="KW-0968">Cytoplasmic vesicle</keyword>
<dbReference type="PROSITE" id="PS50942">
    <property type="entry name" value="ENTH"/>
    <property type="match status" value="1"/>
</dbReference>
<evidence type="ECO:0000259" key="23">
    <source>
        <dbReference type="PROSITE" id="PS50942"/>
    </source>
</evidence>
<evidence type="ECO:0000313" key="25">
    <source>
        <dbReference type="Proteomes" id="UP000693946"/>
    </source>
</evidence>
<accession>A0AAV6SDM3</accession>
<evidence type="ECO:0000256" key="16">
    <source>
        <dbReference type="ARBA" id="ARBA00023242"/>
    </source>
</evidence>
<comment type="subunit">
    <text evidence="19">Binds to clathrin; involves primarily the C-terminal sequences, but the full-length protein is required for full binding capacity. Binds phosphatidylinositol 4,5- bisphosphate. Interacts with PIMREG; this interaction may change the subcellular location into the nucleus. Interacts with AP2A1 (via its alpha-appendage domain). Interacts (via N-terminus) with VAMP2; VAMP3; VAMP7 and VAMP8 (Via N-terminus). Interacts with LC3/MAP1LC3A.</text>
</comment>
<keyword evidence="9" id="KW-0597">Phosphoprotein</keyword>
<feature type="compositionally biased region" description="Polar residues" evidence="22">
    <location>
        <begin position="606"/>
        <end position="622"/>
    </location>
</feature>
<evidence type="ECO:0000256" key="20">
    <source>
        <dbReference type="ARBA" id="ARBA00068054"/>
    </source>
</evidence>
<evidence type="ECO:0000256" key="12">
    <source>
        <dbReference type="ARBA" id="ARBA00022990"/>
    </source>
</evidence>
<dbReference type="GO" id="GO:0005634">
    <property type="term" value="C:nucleus"/>
    <property type="evidence" value="ECO:0007669"/>
    <property type="project" value="UniProtKB-SubCell"/>
</dbReference>
<dbReference type="GO" id="GO:0098894">
    <property type="term" value="C:extrinsic component of presynaptic endocytic zone membrane"/>
    <property type="evidence" value="ECO:0007669"/>
    <property type="project" value="TreeGrafter"/>
</dbReference>
<keyword evidence="25" id="KW-1185">Reference proteome</keyword>
<keyword evidence="7" id="KW-1003">Cell membrane</keyword>
<gene>
    <name evidence="24" type="ORF">JOB18_001116</name>
</gene>
<dbReference type="Pfam" id="PF07651">
    <property type="entry name" value="ANTH"/>
    <property type="match status" value="1"/>
</dbReference>
<dbReference type="AlphaFoldDB" id="A0AAV6SDM3"/>
<keyword evidence="12" id="KW-0007">Acetylation</keyword>
<dbReference type="GO" id="GO:0032050">
    <property type="term" value="F:clathrin heavy chain binding"/>
    <property type="evidence" value="ECO:0007669"/>
    <property type="project" value="TreeGrafter"/>
</dbReference>
<keyword evidence="11" id="KW-0832">Ubl conjugation</keyword>
<evidence type="ECO:0000256" key="10">
    <source>
        <dbReference type="ARBA" id="ARBA00022583"/>
    </source>
</evidence>
<evidence type="ECO:0000256" key="5">
    <source>
        <dbReference type="ARBA" id="ARBA00004600"/>
    </source>
</evidence>
<evidence type="ECO:0000256" key="8">
    <source>
        <dbReference type="ARBA" id="ARBA00022499"/>
    </source>
</evidence>
<evidence type="ECO:0000256" key="17">
    <source>
        <dbReference type="ARBA" id="ARBA00023329"/>
    </source>
</evidence>
<evidence type="ECO:0000256" key="2">
    <source>
        <dbReference type="ARBA" id="ARBA00004132"/>
    </source>
</evidence>
<dbReference type="InterPro" id="IPR011417">
    <property type="entry name" value="ANTH_dom"/>
</dbReference>
<dbReference type="SMART" id="SM00273">
    <property type="entry name" value="ENTH"/>
    <property type="match status" value="1"/>
</dbReference>
<comment type="similarity">
    <text evidence="6">Belongs to the PICALM/SNAP91 family.</text>
</comment>
<protein>
    <recommendedName>
        <fullName evidence="20">Phosphatidylinositol-binding clathrin assembly protein</fullName>
    </recommendedName>
</protein>
<evidence type="ECO:0000256" key="22">
    <source>
        <dbReference type="SAM" id="MobiDB-lite"/>
    </source>
</evidence>
<comment type="subcellular location">
    <subcellularLocation>
        <location evidence="3">Cell membrane</location>
    </subcellularLocation>
    <subcellularLocation>
        <location evidence="2">Cytoplasmic vesicle</location>
        <location evidence="2">Clathrin-coated vesicle</location>
    </subcellularLocation>
    <subcellularLocation>
        <location evidence="4">Golgi apparatus</location>
    </subcellularLocation>
    <subcellularLocation>
        <location evidence="5">Membrane</location>
        <location evidence="5">Clathrin-coated pit</location>
    </subcellularLocation>
    <subcellularLocation>
        <location evidence="1">Nucleus</location>
    </subcellularLocation>
</comment>
<dbReference type="InterPro" id="IPR013809">
    <property type="entry name" value="ENTH"/>
</dbReference>
<dbReference type="GO" id="GO:0030136">
    <property type="term" value="C:clathrin-coated vesicle"/>
    <property type="evidence" value="ECO:0007669"/>
    <property type="project" value="UniProtKB-SubCell"/>
</dbReference>
<dbReference type="Proteomes" id="UP000693946">
    <property type="component" value="Linkage Group LG13"/>
</dbReference>
<evidence type="ECO:0000313" key="24">
    <source>
        <dbReference type="EMBL" id="KAG7515167.1"/>
    </source>
</evidence>
<dbReference type="GO" id="GO:0048268">
    <property type="term" value="P:clathrin coat assembly"/>
    <property type="evidence" value="ECO:0007669"/>
    <property type="project" value="InterPro"/>
</dbReference>
<evidence type="ECO:0000256" key="21">
    <source>
        <dbReference type="SAM" id="Coils"/>
    </source>
</evidence>
<dbReference type="FunFam" id="1.25.40.90:FF:000001">
    <property type="entry name" value="phosphatidylinositol-binding clathrin assembly protein-like isoform X1"/>
    <property type="match status" value="1"/>
</dbReference>
<evidence type="ECO:0000256" key="6">
    <source>
        <dbReference type="ARBA" id="ARBA00008011"/>
    </source>
</evidence>
<evidence type="ECO:0000256" key="15">
    <source>
        <dbReference type="ARBA" id="ARBA00023176"/>
    </source>
</evidence>
<evidence type="ECO:0000256" key="18">
    <source>
        <dbReference type="ARBA" id="ARBA00055144"/>
    </source>
</evidence>
<keyword evidence="10" id="KW-0254">Endocytosis</keyword>
<dbReference type="PANTHER" id="PTHR22951">
    <property type="entry name" value="CLATHRIN ASSEMBLY PROTEIN"/>
    <property type="match status" value="1"/>
</dbReference>
<keyword evidence="21" id="KW-0175">Coiled coil</keyword>
<keyword evidence="14" id="KW-0472">Membrane</keyword>
<organism evidence="24 25">
    <name type="scientific">Solea senegalensis</name>
    <name type="common">Senegalese sole</name>
    <dbReference type="NCBI Taxonomy" id="28829"/>
    <lineage>
        <taxon>Eukaryota</taxon>
        <taxon>Metazoa</taxon>
        <taxon>Chordata</taxon>
        <taxon>Craniata</taxon>
        <taxon>Vertebrata</taxon>
        <taxon>Euteleostomi</taxon>
        <taxon>Actinopterygii</taxon>
        <taxon>Neopterygii</taxon>
        <taxon>Teleostei</taxon>
        <taxon>Neoteleostei</taxon>
        <taxon>Acanthomorphata</taxon>
        <taxon>Carangaria</taxon>
        <taxon>Pleuronectiformes</taxon>
        <taxon>Pleuronectoidei</taxon>
        <taxon>Soleidae</taxon>
        <taxon>Solea</taxon>
    </lineage>
</organism>
<dbReference type="InterPro" id="IPR045192">
    <property type="entry name" value="AP180-like"/>
</dbReference>
<keyword evidence="8" id="KW-1017">Isopeptide bond</keyword>
<dbReference type="GO" id="GO:0005545">
    <property type="term" value="F:1-phosphatidylinositol binding"/>
    <property type="evidence" value="ECO:0007669"/>
    <property type="project" value="TreeGrafter"/>
</dbReference>
<evidence type="ECO:0000256" key="1">
    <source>
        <dbReference type="ARBA" id="ARBA00004123"/>
    </source>
</evidence>
<comment type="function">
    <text evidence="18">Cytoplasmic adapter protein that plays a critical role in clathrin-mediated endocytosis which is important in processes such as internalization of cell receptors, synaptic transmission or removal of apoptotic cells. Recruits AP-2 and attaches clathrin triskelions to the cytoplasmic side of plasma membrane leading to clathrin-coated vesicles (CCVs) assembly. Furthermore, regulates clathrin-coated vesicle size and maturation by directly sensing and driving membrane curvature. In addition to binding to clathrin, mediates the endocytosis of small R-SNARES (Soluble NSF Attachment Protein REceptors) between plasma membranes and endosomes including VAMP2, VAMP3, VAMP4, VAMP7 or VAMP8. In turn, PICALM-dependent SNARE endocytosis is required for the formation and maturation of autophagic precursors. Modulates thereby autophagy and the turnover of autophagy substrates such as MAPT/TAU or amyloid precursor protein cleaved C-terminal fragment (APP-CTF).</text>
</comment>
<dbReference type="GO" id="GO:0005546">
    <property type="term" value="F:phosphatidylinositol-4,5-bisphosphate binding"/>
    <property type="evidence" value="ECO:0007669"/>
    <property type="project" value="TreeGrafter"/>
</dbReference>
<dbReference type="GO" id="GO:0008021">
    <property type="term" value="C:synaptic vesicle"/>
    <property type="evidence" value="ECO:0007669"/>
    <property type="project" value="TreeGrafter"/>
</dbReference>
<evidence type="ECO:0000256" key="19">
    <source>
        <dbReference type="ARBA" id="ARBA00061829"/>
    </source>
</evidence>
<keyword evidence="15" id="KW-0168">Coated pit</keyword>
<feature type="domain" description="ENTH" evidence="23">
    <location>
        <begin position="86"/>
        <end position="217"/>
    </location>
</feature>
<dbReference type="GO" id="GO:0005794">
    <property type="term" value="C:Golgi apparatus"/>
    <property type="evidence" value="ECO:0007669"/>
    <property type="project" value="UniProtKB-SubCell"/>
</dbReference>
<sequence length="683" mass="74801">MDLFLFCLVTVCEKDLYGKGRRNLRREGAIERLVLSGDTERLKTCNVFSNSGFSAGSENPSLAAIVASTCYRMSGQSITDRITAAQHSVTGSAITKTVCKATTHEIMGPKKKHLDYLIQCTNEMNVNIPQLADTLFERTANTSWVVVFKSLTTTHHLMVYGNERFIQYLASRNTLFNLSNFLDKSGLQGYDMSTFIRRYSRYLNEKAVSYRQVAFDFTKVKRGSDGLMRTMNTEKLLKTIPIIQNQMDVLLDFNVNANELTNGVINAAFMLLFKDAIRLFAAYNEGIINLLEKYFDMKKVQCKDGLDIYKKFLTRMTRISEFLKVAEAMGIDRGDIPDLSQAPSSLLDALEQHLASLEGKKVKDSTAASRASTLSNAVSSLANTGISFTKVDEREKQAALEEEQARLKALKEQRVMELQKNPALATTDSSPVSIVGGTINSTPAIDLFSTPSSTNSASKAANDLLDLQPAFQQPLPLSTANSWGDSFCGPSPYTTLFQSEPPAVAGLFRAGFTASPTQQQPPQDSRGLNVDFDSVFGNNTNANNLDSTVASSPNQCMTLNGQQANKLVSNDLDSSLANLVGNLGIGNGTAKNDLHWSQPGEKKLTGGNNWQPKTAPSTTWNPATMAPSVMAFPATTPTGMMTYGMPPHMGSMMMTQPTVMYTQPVMRPPNPFGPNPGAQMQFM</sequence>
<evidence type="ECO:0000256" key="11">
    <source>
        <dbReference type="ARBA" id="ARBA00022843"/>
    </source>
</evidence>
<dbReference type="EMBL" id="JAGKHQ010000005">
    <property type="protein sequence ID" value="KAG7515167.1"/>
    <property type="molecule type" value="Genomic_DNA"/>
</dbReference>
<evidence type="ECO:0000256" key="3">
    <source>
        <dbReference type="ARBA" id="ARBA00004236"/>
    </source>
</evidence>
<feature type="coiled-coil region" evidence="21">
    <location>
        <begin position="393"/>
        <end position="420"/>
    </location>
</feature>
<evidence type="ECO:0000256" key="4">
    <source>
        <dbReference type="ARBA" id="ARBA00004555"/>
    </source>
</evidence>